<protein>
    <submittedName>
        <fullName evidence="1">Uncharacterized protein</fullName>
    </submittedName>
</protein>
<comment type="caution">
    <text evidence="1">The sequence shown here is derived from an EMBL/GenBank/DDBJ whole genome shotgun (WGS) entry which is preliminary data.</text>
</comment>
<keyword evidence="2" id="KW-1185">Reference proteome</keyword>
<dbReference type="EMBL" id="JBHLTP010000023">
    <property type="protein sequence ID" value="MFC0525905.1"/>
    <property type="molecule type" value="Genomic_DNA"/>
</dbReference>
<evidence type="ECO:0000313" key="2">
    <source>
        <dbReference type="Proteomes" id="UP001589836"/>
    </source>
</evidence>
<reference evidence="1 2" key="1">
    <citation type="submission" date="2024-09" db="EMBL/GenBank/DDBJ databases">
        <authorList>
            <person name="Sun Q."/>
            <person name="Mori K."/>
        </authorList>
    </citation>
    <scope>NUCLEOTIDE SEQUENCE [LARGE SCALE GENOMIC DNA]</scope>
    <source>
        <strain evidence="1 2">NCAIM B.02529</strain>
    </source>
</reference>
<organism evidence="1 2">
    <name type="scientific">Pontibacillus salicampi</name>
    <dbReference type="NCBI Taxonomy" id="1449801"/>
    <lineage>
        <taxon>Bacteria</taxon>
        <taxon>Bacillati</taxon>
        <taxon>Bacillota</taxon>
        <taxon>Bacilli</taxon>
        <taxon>Bacillales</taxon>
        <taxon>Bacillaceae</taxon>
        <taxon>Pontibacillus</taxon>
    </lineage>
</organism>
<proteinExistence type="predicted"/>
<sequence length="51" mass="6133">METNILRRIFFDEHQHWEAFKNKYGGKTQPVVKKEVEKLQIVEILKSVLSF</sequence>
<name>A0ABV6LU27_9BACI</name>
<evidence type="ECO:0000313" key="1">
    <source>
        <dbReference type="EMBL" id="MFC0525905.1"/>
    </source>
</evidence>
<dbReference type="Proteomes" id="UP001589836">
    <property type="component" value="Unassembled WGS sequence"/>
</dbReference>
<gene>
    <name evidence="1" type="ORF">ACFFGV_20215</name>
</gene>
<accession>A0ABV6LU27</accession>